<evidence type="ECO:0000256" key="9">
    <source>
        <dbReference type="ARBA" id="ARBA00022840"/>
    </source>
</evidence>
<protein>
    <recommendedName>
        <fullName evidence="10">L-threonylcarbamoyladenylate synthase</fullName>
        <ecNumber evidence="3">2.7.7.87</ecNumber>
    </recommendedName>
    <alternativeName>
        <fullName evidence="10">L-threonylcarbamoyladenylate synthase</fullName>
    </alternativeName>
</protein>
<feature type="domain" description="YrdC-like" evidence="12">
    <location>
        <begin position="6"/>
        <end position="183"/>
    </location>
</feature>
<keyword evidence="4" id="KW-0963">Cytoplasm</keyword>
<evidence type="ECO:0000256" key="3">
    <source>
        <dbReference type="ARBA" id="ARBA00012584"/>
    </source>
</evidence>
<keyword evidence="8" id="KW-0547">Nucleotide-binding</keyword>
<dbReference type="GO" id="GO:0061710">
    <property type="term" value="F:L-threonylcarbamoyladenylate synthase"/>
    <property type="evidence" value="ECO:0007669"/>
    <property type="project" value="UniProtKB-EC"/>
</dbReference>
<keyword evidence="16" id="KW-1185">Reference proteome</keyword>
<keyword evidence="6" id="KW-0819">tRNA processing</keyword>
<evidence type="ECO:0000256" key="2">
    <source>
        <dbReference type="ARBA" id="ARBA00007663"/>
    </source>
</evidence>
<dbReference type="AlphaFoldDB" id="U2LIA5"/>
<evidence type="ECO:0000256" key="4">
    <source>
        <dbReference type="ARBA" id="ARBA00022490"/>
    </source>
</evidence>
<evidence type="ECO:0000313" key="14">
    <source>
        <dbReference type="EMBL" id="ERK04183.1"/>
    </source>
</evidence>
<dbReference type="Proteomes" id="UP000016412">
    <property type="component" value="Unassembled WGS sequence"/>
</dbReference>
<evidence type="ECO:0000256" key="10">
    <source>
        <dbReference type="ARBA" id="ARBA00029774"/>
    </source>
</evidence>
<dbReference type="GO" id="GO:0003725">
    <property type="term" value="F:double-stranded RNA binding"/>
    <property type="evidence" value="ECO:0007669"/>
    <property type="project" value="InterPro"/>
</dbReference>
<dbReference type="GO" id="GO:0005524">
    <property type="term" value="F:ATP binding"/>
    <property type="evidence" value="ECO:0007669"/>
    <property type="project" value="UniProtKB-KW"/>
</dbReference>
<comment type="catalytic activity">
    <reaction evidence="11">
        <text>L-threonine + hydrogencarbonate + ATP = L-threonylcarbamoyladenylate + diphosphate + H2O</text>
        <dbReference type="Rhea" id="RHEA:36407"/>
        <dbReference type="ChEBI" id="CHEBI:15377"/>
        <dbReference type="ChEBI" id="CHEBI:17544"/>
        <dbReference type="ChEBI" id="CHEBI:30616"/>
        <dbReference type="ChEBI" id="CHEBI:33019"/>
        <dbReference type="ChEBI" id="CHEBI:57926"/>
        <dbReference type="ChEBI" id="CHEBI:73682"/>
        <dbReference type="EC" id="2.7.7.87"/>
    </reaction>
</comment>
<dbReference type="EMBL" id="AUZJ01000050">
    <property type="protein sequence ID" value="ERF60060.1"/>
    <property type="molecule type" value="Genomic_DNA"/>
</dbReference>
<dbReference type="EC" id="2.7.7.87" evidence="3"/>
<evidence type="ECO:0000313" key="13">
    <source>
        <dbReference type="EMBL" id="ERF60060.1"/>
    </source>
</evidence>
<reference evidence="15 16" key="1">
    <citation type="submission" date="2013-08" db="EMBL/GenBank/DDBJ databases">
        <authorList>
            <person name="Durkin A.S."/>
            <person name="Haft D.R."/>
            <person name="McCorrison J."/>
            <person name="Torralba M."/>
            <person name="Gillis M."/>
            <person name="Haft D.H."/>
            <person name="Methe B."/>
            <person name="Sutton G."/>
            <person name="Nelson K.E."/>
        </authorList>
    </citation>
    <scope>NUCLEOTIDE SEQUENCE [LARGE SCALE GENOMIC DNA]</scope>
    <source>
        <strain evidence="14 16">ATCC 35536</strain>
        <strain evidence="13 15">VPI DR56BR1116</strain>
    </source>
</reference>
<comment type="caution">
    <text evidence="13">The sequence shown here is derived from an EMBL/GenBank/DDBJ whole genome shotgun (WGS) entry which is preliminary data.</text>
</comment>
<name>U2LIA5_TRESO</name>
<dbReference type="InterPro" id="IPR017945">
    <property type="entry name" value="DHBP_synth_RibB-like_a/b_dom"/>
</dbReference>
<keyword evidence="7" id="KW-0548">Nucleotidyltransferase</keyword>
<evidence type="ECO:0000313" key="15">
    <source>
        <dbReference type="Proteomes" id="UP000016412"/>
    </source>
</evidence>
<comment type="similarity">
    <text evidence="2">Belongs to the SUA5 family.</text>
</comment>
<dbReference type="EMBL" id="AVQI01000027">
    <property type="protein sequence ID" value="ERK04183.1"/>
    <property type="molecule type" value="Genomic_DNA"/>
</dbReference>
<comment type="subcellular location">
    <subcellularLocation>
        <location evidence="1">Cytoplasm</location>
    </subcellularLocation>
</comment>
<evidence type="ECO:0000256" key="6">
    <source>
        <dbReference type="ARBA" id="ARBA00022694"/>
    </source>
</evidence>
<organism evidence="13 15">
    <name type="scientific">Treponema socranskii subsp. socranskii VPI DR56BR1116 = ATCC 35536</name>
    <dbReference type="NCBI Taxonomy" id="1125725"/>
    <lineage>
        <taxon>Bacteria</taxon>
        <taxon>Pseudomonadati</taxon>
        <taxon>Spirochaetota</taxon>
        <taxon>Spirochaetia</taxon>
        <taxon>Spirochaetales</taxon>
        <taxon>Treponemataceae</taxon>
        <taxon>Treponema</taxon>
    </lineage>
</organism>
<dbReference type="InterPro" id="IPR006070">
    <property type="entry name" value="Sua5-like_dom"/>
</dbReference>
<keyword evidence="5" id="KW-0808">Transferase</keyword>
<dbReference type="GO" id="GO:0008033">
    <property type="term" value="P:tRNA processing"/>
    <property type="evidence" value="ECO:0007669"/>
    <property type="project" value="UniProtKB-KW"/>
</dbReference>
<keyword evidence="9" id="KW-0067">ATP-binding</keyword>
<evidence type="ECO:0000259" key="12">
    <source>
        <dbReference type="PROSITE" id="PS51163"/>
    </source>
</evidence>
<evidence type="ECO:0000256" key="1">
    <source>
        <dbReference type="ARBA" id="ARBA00004496"/>
    </source>
</evidence>
<evidence type="ECO:0000256" key="8">
    <source>
        <dbReference type="ARBA" id="ARBA00022741"/>
    </source>
</evidence>
<evidence type="ECO:0000256" key="11">
    <source>
        <dbReference type="ARBA" id="ARBA00048366"/>
    </source>
</evidence>
<evidence type="ECO:0000313" key="16">
    <source>
        <dbReference type="Proteomes" id="UP000016646"/>
    </source>
</evidence>
<dbReference type="InterPro" id="IPR050156">
    <property type="entry name" value="TC-AMP_synthase_SUA5"/>
</dbReference>
<dbReference type="GO" id="GO:0000049">
    <property type="term" value="F:tRNA binding"/>
    <property type="evidence" value="ECO:0007669"/>
    <property type="project" value="TreeGrafter"/>
</dbReference>
<accession>U2LIA5</accession>
<proteinExistence type="inferred from homology"/>
<dbReference type="PANTHER" id="PTHR17490:SF16">
    <property type="entry name" value="THREONYLCARBAMOYL-AMP SYNTHASE"/>
    <property type="match status" value="1"/>
</dbReference>
<dbReference type="eggNOG" id="COG0009">
    <property type="taxonomic scope" value="Bacteria"/>
</dbReference>
<dbReference type="Gene3D" id="3.90.870.10">
    <property type="entry name" value="DHBP synthase"/>
    <property type="match status" value="1"/>
</dbReference>
<dbReference type="PROSITE" id="PS51163">
    <property type="entry name" value="YRDC"/>
    <property type="match status" value="1"/>
</dbReference>
<evidence type="ECO:0000256" key="7">
    <source>
        <dbReference type="ARBA" id="ARBA00022695"/>
    </source>
</evidence>
<dbReference type="STRING" id="1125725.HMPREF1325_1194"/>
<evidence type="ECO:0000256" key="5">
    <source>
        <dbReference type="ARBA" id="ARBA00022679"/>
    </source>
</evidence>
<dbReference type="Proteomes" id="UP000016646">
    <property type="component" value="Unassembled WGS sequence"/>
</dbReference>
<dbReference type="GO" id="GO:0006450">
    <property type="term" value="P:regulation of translational fidelity"/>
    <property type="evidence" value="ECO:0007669"/>
    <property type="project" value="TreeGrafter"/>
</dbReference>
<dbReference type="GO" id="GO:0005737">
    <property type="term" value="C:cytoplasm"/>
    <property type="evidence" value="ECO:0007669"/>
    <property type="project" value="UniProtKB-SubCell"/>
</dbReference>
<dbReference type="SUPFAM" id="SSF55821">
    <property type="entry name" value="YrdC/RibB"/>
    <property type="match status" value="1"/>
</dbReference>
<gene>
    <name evidence="14" type="ORF">HMPREF0860_2609</name>
    <name evidence="13" type="ORF">HMPREF1325_1194</name>
</gene>
<sequence>MHKTDEKAASLCIDFLKCGKIVILPTDTVYGFSGIVESGEKIFRTEEKIRAIKGRDEGKPFIRLIAHPDEIRRYAKDAVPDSLLAKWPGALTIIVNDGTGGTAAYRCPGDAWLRAVIAQSGPVYSTSVNKSGKPVLEKIGDIIETFEDDVDLIISSGDTSGALPSTIVDISSGTLRVLRQGAVQV</sequence>
<dbReference type="Pfam" id="PF01300">
    <property type="entry name" value="Sua5_yciO_yrdC"/>
    <property type="match status" value="1"/>
</dbReference>
<dbReference type="PANTHER" id="PTHR17490">
    <property type="entry name" value="SUA5"/>
    <property type="match status" value="1"/>
</dbReference>
<dbReference type="PATRIC" id="fig|1125725.3.peg.2037"/>